<sequence>MYRSERWPEESDGRARSRRGSASRRGAREPAPSAPASVSATPRKHAKPSNLDFLVTGKQIVKRSDRANSLPGACRRPSLEGARTRRAGDSPRRAPHAPATRENTLQDDMSLDLSQVSDFEDTLSKYGSGRAGPVTSTPLPGRGKQRSASLQSAPREPRRGPAPLSGSRDSFRTSTSSGSPYRAGTELDYSSVSPEYSGQSSGELTPTRASQCAASPPATPATPASRALQLSSCCVSSWAECSDSGAAGVPGGGVRGPRGGCSGEWCSFWASYNSSVSGVGRYYDQCPTPYRTDTLDLADFGMYSTMHVIKQD</sequence>
<feature type="compositionally biased region" description="Polar residues" evidence="1">
    <location>
        <begin position="101"/>
        <end position="110"/>
    </location>
</feature>
<evidence type="ECO:0000313" key="2">
    <source>
        <dbReference type="EMBL" id="PZC73040.1"/>
    </source>
</evidence>
<dbReference type="EMBL" id="KZ150132">
    <property type="protein sequence ID" value="PZC73040.1"/>
    <property type="molecule type" value="Genomic_DNA"/>
</dbReference>
<gene>
    <name evidence="2" type="primary">HaOG210148</name>
    <name evidence="2" type="ORF">B5X24_HaOG210148</name>
</gene>
<feature type="compositionally biased region" description="Polar residues" evidence="1">
    <location>
        <begin position="188"/>
        <end position="212"/>
    </location>
</feature>
<feature type="compositionally biased region" description="Basic and acidic residues" evidence="1">
    <location>
        <begin position="82"/>
        <end position="92"/>
    </location>
</feature>
<proteinExistence type="predicted"/>
<feature type="compositionally biased region" description="Low complexity" evidence="1">
    <location>
        <begin position="213"/>
        <end position="223"/>
    </location>
</feature>
<name>A0A2W1BJY8_HELAM</name>
<feature type="region of interest" description="Disordered" evidence="1">
    <location>
        <begin position="1"/>
        <end position="110"/>
    </location>
</feature>
<evidence type="ECO:0000313" key="3">
    <source>
        <dbReference type="Proteomes" id="UP000249218"/>
    </source>
</evidence>
<organism evidence="2 3">
    <name type="scientific">Helicoverpa armigera</name>
    <name type="common">Cotton bollworm</name>
    <name type="synonym">Heliothis armigera</name>
    <dbReference type="NCBI Taxonomy" id="29058"/>
    <lineage>
        <taxon>Eukaryota</taxon>
        <taxon>Metazoa</taxon>
        <taxon>Ecdysozoa</taxon>
        <taxon>Arthropoda</taxon>
        <taxon>Hexapoda</taxon>
        <taxon>Insecta</taxon>
        <taxon>Pterygota</taxon>
        <taxon>Neoptera</taxon>
        <taxon>Endopterygota</taxon>
        <taxon>Lepidoptera</taxon>
        <taxon>Glossata</taxon>
        <taxon>Ditrysia</taxon>
        <taxon>Noctuoidea</taxon>
        <taxon>Noctuidae</taxon>
        <taxon>Heliothinae</taxon>
        <taxon>Helicoverpa</taxon>
    </lineage>
</organism>
<dbReference type="Proteomes" id="UP000249218">
    <property type="component" value="Unassembled WGS sequence"/>
</dbReference>
<reference evidence="2 3" key="1">
    <citation type="journal article" date="2017" name="BMC Biol.">
        <title>Genomic innovations, transcriptional plasticity and gene loss underlying the evolution and divergence of two highly polyphagous and invasive Helicoverpa pest species.</title>
        <authorList>
            <person name="Pearce S.L."/>
            <person name="Clarke D.F."/>
            <person name="East P.D."/>
            <person name="Elfekih S."/>
            <person name="Gordon K.H."/>
            <person name="Jermiin L.S."/>
            <person name="McGaughran A."/>
            <person name="Oakeshott J.G."/>
            <person name="Papanikolaou A."/>
            <person name="Perera O.P."/>
            <person name="Rane R.V."/>
            <person name="Richards S."/>
            <person name="Tay W.T."/>
            <person name="Walsh T.K."/>
            <person name="Anderson A."/>
            <person name="Anderson C.J."/>
            <person name="Asgari S."/>
            <person name="Board P.G."/>
            <person name="Bretschneider A."/>
            <person name="Campbell P.M."/>
            <person name="Chertemps T."/>
            <person name="Christeller J.T."/>
            <person name="Coppin C.W."/>
            <person name="Downes S.J."/>
            <person name="Duan G."/>
            <person name="Farnsworth C.A."/>
            <person name="Good R.T."/>
            <person name="Han L.B."/>
            <person name="Han Y.C."/>
            <person name="Hatje K."/>
            <person name="Horne I."/>
            <person name="Huang Y.P."/>
            <person name="Hughes D.S."/>
            <person name="Jacquin-Joly E."/>
            <person name="James W."/>
            <person name="Jhangiani S."/>
            <person name="Kollmar M."/>
            <person name="Kuwar S.S."/>
            <person name="Li S."/>
            <person name="Liu N.Y."/>
            <person name="Maibeche M.T."/>
            <person name="Miller J.R."/>
            <person name="Montagne N."/>
            <person name="Perry T."/>
            <person name="Qu J."/>
            <person name="Song S.V."/>
            <person name="Sutton G.G."/>
            <person name="Vogel H."/>
            <person name="Walenz B.P."/>
            <person name="Xu W."/>
            <person name="Zhang H.J."/>
            <person name="Zou Z."/>
            <person name="Batterham P."/>
            <person name="Edwards O.R."/>
            <person name="Feyereisen R."/>
            <person name="Gibbs R.A."/>
            <person name="Heckel D.G."/>
            <person name="McGrath A."/>
            <person name="Robin C."/>
            <person name="Scherer S.E."/>
            <person name="Worley K.C."/>
            <person name="Wu Y.D."/>
        </authorList>
    </citation>
    <scope>NUCLEOTIDE SEQUENCE [LARGE SCALE GENOMIC DNA]</scope>
    <source>
        <strain evidence="2">Harm_GR_Male_#8</strain>
        <tissue evidence="2">Whole organism</tissue>
    </source>
</reference>
<feature type="compositionally biased region" description="Basic and acidic residues" evidence="1">
    <location>
        <begin position="1"/>
        <end position="15"/>
    </location>
</feature>
<accession>A0A2W1BJY8</accession>
<protein>
    <submittedName>
        <fullName evidence="2">Uncharacterized protein</fullName>
    </submittedName>
</protein>
<keyword evidence="3" id="KW-1185">Reference proteome</keyword>
<dbReference type="OrthoDB" id="7463268at2759"/>
<feature type="region of interest" description="Disordered" evidence="1">
    <location>
        <begin position="123"/>
        <end position="223"/>
    </location>
</feature>
<feature type="compositionally biased region" description="Low complexity" evidence="1">
    <location>
        <begin position="29"/>
        <end position="40"/>
    </location>
</feature>
<evidence type="ECO:0000256" key="1">
    <source>
        <dbReference type="SAM" id="MobiDB-lite"/>
    </source>
</evidence>
<dbReference type="AlphaFoldDB" id="A0A2W1BJY8"/>